<evidence type="ECO:0000259" key="3">
    <source>
        <dbReference type="Pfam" id="PF00857"/>
    </source>
</evidence>
<dbReference type="GO" id="GO:0016787">
    <property type="term" value="F:hydrolase activity"/>
    <property type="evidence" value="ECO:0007669"/>
    <property type="project" value="UniProtKB-KW"/>
</dbReference>
<dbReference type="PATRIC" id="fig|1439726.3.peg.2704"/>
<dbReference type="Gene3D" id="3.40.50.850">
    <property type="entry name" value="Isochorismatase-like"/>
    <property type="match status" value="1"/>
</dbReference>
<protein>
    <submittedName>
        <fullName evidence="4">Isochorismatase family protein</fullName>
    </submittedName>
</protein>
<dbReference type="Proteomes" id="UP000094622">
    <property type="component" value="Unassembled WGS sequence"/>
</dbReference>
<dbReference type="InterPro" id="IPR000868">
    <property type="entry name" value="Isochorismatase-like_dom"/>
</dbReference>
<keyword evidence="5" id="KW-1185">Reference proteome</keyword>
<dbReference type="AlphaFoldDB" id="A0A1E3H187"/>
<name>A0A1E3H187_9HYPH</name>
<evidence type="ECO:0000256" key="2">
    <source>
        <dbReference type="SAM" id="MobiDB-lite"/>
    </source>
</evidence>
<dbReference type="OrthoDB" id="9811489at2"/>
<organism evidence="4 5">
    <name type="scientific">Methylobrevis pamukkalensis</name>
    <dbReference type="NCBI Taxonomy" id="1439726"/>
    <lineage>
        <taxon>Bacteria</taxon>
        <taxon>Pseudomonadati</taxon>
        <taxon>Pseudomonadota</taxon>
        <taxon>Alphaproteobacteria</taxon>
        <taxon>Hyphomicrobiales</taxon>
        <taxon>Pleomorphomonadaceae</taxon>
        <taxon>Methylobrevis</taxon>
    </lineage>
</organism>
<sequence>MSAHGVVHGPIGENAVHLCVDMQRLFGPGQLWAMPWLERVVPTIETICAHRPERTVFTRFIPAARPGEGRGSWARYYRRWASATIEEVGPDALRLVPALERFVPPAAVVDKHVYSPWLERSLDETLAGGGVDTLVITGGETDVCVLATALGAIDRGFRVILVANALCSSSDETHDALMKLYLDRFTEQVEVAGAEEVIAMCARDEVARPRPRPLQPPAAGPCTETAGPREHAGRRTVCLGKSSCQQETDP</sequence>
<reference evidence="4 5" key="1">
    <citation type="submission" date="2016-07" db="EMBL/GenBank/DDBJ databases">
        <title>Draft Genome Sequence of Methylobrevis pamukkalensis PK2.</title>
        <authorList>
            <person name="Vasilenko O.V."/>
            <person name="Doronina N.V."/>
            <person name="Shmareva M.N."/>
            <person name="Tarlachkov S.V."/>
            <person name="Mustakhimov I."/>
            <person name="Trotsenko Y.A."/>
        </authorList>
    </citation>
    <scope>NUCLEOTIDE SEQUENCE [LARGE SCALE GENOMIC DNA]</scope>
    <source>
        <strain evidence="4 5">PK2</strain>
    </source>
</reference>
<keyword evidence="1" id="KW-0378">Hydrolase</keyword>
<evidence type="ECO:0000256" key="1">
    <source>
        <dbReference type="ARBA" id="ARBA00022801"/>
    </source>
</evidence>
<gene>
    <name evidence="4" type="ORF">A6302_02568</name>
</gene>
<dbReference type="RefSeq" id="WP_083255703.1">
    <property type="nucleotide sequence ID" value="NZ_MCRJ01000062.1"/>
</dbReference>
<dbReference type="PANTHER" id="PTHR43540:SF6">
    <property type="entry name" value="ISOCHORISMATASE-LIKE DOMAIN-CONTAINING PROTEIN"/>
    <property type="match status" value="1"/>
</dbReference>
<dbReference type="SUPFAM" id="SSF52499">
    <property type="entry name" value="Isochorismatase-like hydrolases"/>
    <property type="match status" value="1"/>
</dbReference>
<dbReference type="CDD" id="cd00431">
    <property type="entry name" value="cysteine_hydrolases"/>
    <property type="match status" value="1"/>
</dbReference>
<proteinExistence type="predicted"/>
<feature type="region of interest" description="Disordered" evidence="2">
    <location>
        <begin position="209"/>
        <end position="234"/>
    </location>
</feature>
<evidence type="ECO:0000313" key="5">
    <source>
        <dbReference type="Proteomes" id="UP000094622"/>
    </source>
</evidence>
<dbReference type="InterPro" id="IPR036380">
    <property type="entry name" value="Isochorismatase-like_sf"/>
</dbReference>
<evidence type="ECO:0000313" key="4">
    <source>
        <dbReference type="EMBL" id="ODN70089.1"/>
    </source>
</evidence>
<dbReference type="Pfam" id="PF00857">
    <property type="entry name" value="Isochorismatase"/>
    <property type="match status" value="1"/>
</dbReference>
<dbReference type="InterPro" id="IPR050272">
    <property type="entry name" value="Isochorismatase-like_hydrls"/>
</dbReference>
<feature type="domain" description="Isochorismatase-like" evidence="3">
    <location>
        <begin position="16"/>
        <end position="189"/>
    </location>
</feature>
<dbReference type="EMBL" id="MCRJ01000062">
    <property type="protein sequence ID" value="ODN70089.1"/>
    <property type="molecule type" value="Genomic_DNA"/>
</dbReference>
<comment type="caution">
    <text evidence="4">The sequence shown here is derived from an EMBL/GenBank/DDBJ whole genome shotgun (WGS) entry which is preliminary data.</text>
</comment>
<accession>A0A1E3H187</accession>
<dbReference type="PANTHER" id="PTHR43540">
    <property type="entry name" value="PEROXYUREIDOACRYLATE/UREIDOACRYLATE AMIDOHYDROLASE-RELATED"/>
    <property type="match status" value="1"/>
</dbReference>